<evidence type="ECO:0000256" key="5">
    <source>
        <dbReference type="ARBA" id="ARBA00023008"/>
    </source>
</evidence>
<protein>
    <submittedName>
        <fullName evidence="10">Laccase-1</fullName>
    </submittedName>
</protein>
<proteinExistence type="inferred from homology"/>
<dbReference type="OrthoDB" id="2121828at2759"/>
<gene>
    <name evidence="10" type="ORF">GMOD_00008853</name>
</gene>
<dbReference type="SUPFAM" id="SSF49503">
    <property type="entry name" value="Cupredoxins"/>
    <property type="match status" value="3"/>
</dbReference>
<keyword evidence="5" id="KW-0186">Copper</keyword>
<dbReference type="Gene3D" id="2.60.40.420">
    <property type="entry name" value="Cupredoxins - blue copper proteins"/>
    <property type="match status" value="3"/>
</dbReference>
<name>A0A3M7M5X5_9PLEO</name>
<dbReference type="PANTHER" id="PTHR11709">
    <property type="entry name" value="MULTI-COPPER OXIDASE"/>
    <property type="match status" value="1"/>
</dbReference>
<dbReference type="Pfam" id="PF00394">
    <property type="entry name" value="Cu-oxidase"/>
    <property type="match status" value="1"/>
</dbReference>
<dbReference type="FunFam" id="2.60.40.420:FF:000038">
    <property type="entry name" value="Extracellular dihydrogeodin oxidase/laccase"/>
    <property type="match status" value="1"/>
</dbReference>
<feature type="domain" description="Plastocyanin-like" evidence="7">
    <location>
        <begin position="206"/>
        <end position="364"/>
    </location>
</feature>
<dbReference type="InterPro" id="IPR008972">
    <property type="entry name" value="Cupredoxin"/>
</dbReference>
<keyword evidence="3" id="KW-0677">Repeat</keyword>
<dbReference type="Proteomes" id="UP000265663">
    <property type="component" value="Unassembled WGS sequence"/>
</dbReference>
<dbReference type="CDD" id="cd13880">
    <property type="entry name" value="CuRO_2_MaLCC_like"/>
    <property type="match status" value="1"/>
</dbReference>
<feature type="domain" description="Plastocyanin-like" evidence="9">
    <location>
        <begin position="80"/>
        <end position="195"/>
    </location>
</feature>
<comment type="similarity">
    <text evidence="1">Belongs to the multicopper oxidase family.</text>
</comment>
<accession>A0A3M7M5X5</accession>
<keyword evidence="4" id="KW-0560">Oxidoreductase</keyword>
<evidence type="ECO:0000313" key="11">
    <source>
        <dbReference type="Proteomes" id="UP000265663"/>
    </source>
</evidence>
<keyword evidence="11" id="KW-1185">Reference proteome</keyword>
<sequence length="593" mass="66104">MVNSSVITKLFAGTIPFLGALPQSQTNGVSKWGTLDAPLLNHWVDRGNGNPWGDKDCYNSNPYTEAPNTGHTVRADWTLERKPLSPDGYSKNVLLVNGQFPGPLLEANWGDMIEVTIHNKIAGPVEGTAMHFHGFTMKDTPWMDGVPSVTQCPIAPGETFTYRFKADMYGTSWYHSHFSGQQIGGLMGPVVVHGPTAADHEIDLGPVFINDWWHKDYIELVDDAVGTNQTLWRPSADNNMINGKMDFDCSTITDGRPCVSNAGLSKFRFRAGKTHRLRLINAGTASLQHFSIDGHEMTVIANDFVPVKPYTTDVVTLGTGQRTDILVKAKADRSGSFWMRSMISDLCAASHQPLALAAIYYDKADQNRRPNSTAHPITDVYHTCINDPLEKTEPTFPIAAVTNPSTTLYIDYDRVVNATGHQTWTVNDSPFHANYNNPILELVHKGNTSYPANPEWNVHNMGQNKTVRIVLYNKSNNTHHPMHLHGHNMQVLSDGYGRWDGHTIVRQKNPQRRDVQQLRASGHLVIQYEQDNPGVWSLHCHVAWHLSTGMFSSLIELPEKVAKMKFPAQNQDTCKAWNKYTSSNVVDQVDSGV</sequence>
<evidence type="ECO:0000256" key="1">
    <source>
        <dbReference type="ARBA" id="ARBA00010609"/>
    </source>
</evidence>
<evidence type="ECO:0000313" key="10">
    <source>
        <dbReference type="EMBL" id="RMZ69915.1"/>
    </source>
</evidence>
<dbReference type="EMBL" id="KE747823">
    <property type="protein sequence ID" value="RMZ69915.1"/>
    <property type="molecule type" value="Genomic_DNA"/>
</dbReference>
<dbReference type="GO" id="GO:0005507">
    <property type="term" value="F:copper ion binding"/>
    <property type="evidence" value="ECO:0007669"/>
    <property type="project" value="InterPro"/>
</dbReference>
<evidence type="ECO:0000256" key="6">
    <source>
        <dbReference type="ARBA" id="ARBA00023180"/>
    </source>
</evidence>
<dbReference type="GO" id="GO:0016491">
    <property type="term" value="F:oxidoreductase activity"/>
    <property type="evidence" value="ECO:0007669"/>
    <property type="project" value="UniProtKB-KW"/>
</dbReference>
<dbReference type="InterPro" id="IPR045087">
    <property type="entry name" value="Cu-oxidase_fam"/>
</dbReference>
<evidence type="ECO:0000256" key="4">
    <source>
        <dbReference type="ARBA" id="ARBA00023002"/>
    </source>
</evidence>
<evidence type="ECO:0000256" key="2">
    <source>
        <dbReference type="ARBA" id="ARBA00022723"/>
    </source>
</evidence>
<reference evidence="10 11" key="1">
    <citation type="journal article" date="2014" name="PLoS ONE">
        <title>De novo Genome Assembly of the Fungal Plant Pathogen Pyrenophora semeniperda.</title>
        <authorList>
            <person name="Soliai M.M."/>
            <person name="Meyer S.E."/>
            <person name="Udall J.A."/>
            <person name="Elzinga D.E."/>
            <person name="Hermansen R.A."/>
            <person name="Bodily P.M."/>
            <person name="Hart A.A."/>
            <person name="Coleman C.E."/>
        </authorList>
    </citation>
    <scope>NUCLEOTIDE SEQUENCE [LARGE SCALE GENOMIC DNA]</scope>
    <source>
        <strain evidence="10 11">CCB06</strain>
        <tissue evidence="10">Mycelium</tissue>
    </source>
</reference>
<evidence type="ECO:0000259" key="9">
    <source>
        <dbReference type="Pfam" id="PF07732"/>
    </source>
</evidence>
<dbReference type="InterPro" id="IPR001117">
    <property type="entry name" value="Cu-oxidase_2nd"/>
</dbReference>
<keyword evidence="2" id="KW-0479">Metal-binding</keyword>
<keyword evidence="6" id="KW-0325">Glycoprotein</keyword>
<dbReference type="AlphaFoldDB" id="A0A3M7M5X5"/>
<dbReference type="PROSITE" id="PS00079">
    <property type="entry name" value="MULTICOPPER_OXIDASE1"/>
    <property type="match status" value="1"/>
</dbReference>
<evidence type="ECO:0000259" key="8">
    <source>
        <dbReference type="Pfam" id="PF07731"/>
    </source>
</evidence>
<dbReference type="InterPro" id="IPR011706">
    <property type="entry name" value="Cu-oxidase_C"/>
</dbReference>
<dbReference type="PROSITE" id="PS00080">
    <property type="entry name" value="MULTICOPPER_OXIDASE2"/>
    <property type="match status" value="1"/>
</dbReference>
<organism evidence="10 11">
    <name type="scientific">Pyrenophora seminiperda CCB06</name>
    <dbReference type="NCBI Taxonomy" id="1302712"/>
    <lineage>
        <taxon>Eukaryota</taxon>
        <taxon>Fungi</taxon>
        <taxon>Dikarya</taxon>
        <taxon>Ascomycota</taxon>
        <taxon>Pezizomycotina</taxon>
        <taxon>Dothideomycetes</taxon>
        <taxon>Pleosporomycetidae</taxon>
        <taxon>Pleosporales</taxon>
        <taxon>Pleosporineae</taxon>
        <taxon>Pleosporaceae</taxon>
        <taxon>Pyrenophora</taxon>
    </lineage>
</organism>
<evidence type="ECO:0000256" key="3">
    <source>
        <dbReference type="ARBA" id="ARBA00022737"/>
    </source>
</evidence>
<dbReference type="InterPro" id="IPR002355">
    <property type="entry name" value="Cu_oxidase_Cu_BS"/>
</dbReference>
<dbReference type="Pfam" id="PF07731">
    <property type="entry name" value="Cu-oxidase_2"/>
    <property type="match status" value="1"/>
</dbReference>
<dbReference type="CDD" id="cd13901">
    <property type="entry name" value="CuRO_3_MaLCC_like"/>
    <property type="match status" value="1"/>
</dbReference>
<dbReference type="FunFam" id="2.60.40.420:FF:000021">
    <property type="entry name" value="Extracellular dihydrogeodin oxidase/laccase"/>
    <property type="match status" value="1"/>
</dbReference>
<dbReference type="Pfam" id="PF07732">
    <property type="entry name" value="Cu-oxidase_3"/>
    <property type="match status" value="1"/>
</dbReference>
<dbReference type="InterPro" id="IPR011707">
    <property type="entry name" value="Cu-oxidase-like_N"/>
</dbReference>
<feature type="domain" description="Plastocyanin-like" evidence="8">
    <location>
        <begin position="441"/>
        <end position="559"/>
    </location>
</feature>
<dbReference type="InterPro" id="IPR033138">
    <property type="entry name" value="Cu_oxidase_CS"/>
</dbReference>
<evidence type="ECO:0000259" key="7">
    <source>
        <dbReference type="Pfam" id="PF00394"/>
    </source>
</evidence>
<dbReference type="CDD" id="cd13854">
    <property type="entry name" value="CuRO_1_MaLCC_like"/>
    <property type="match status" value="1"/>
</dbReference>
<dbReference type="PANTHER" id="PTHR11709:SF145">
    <property type="entry name" value="LCC1"/>
    <property type="match status" value="1"/>
</dbReference>